<evidence type="ECO:0000313" key="11">
    <source>
        <dbReference type="Proteomes" id="UP000198767"/>
    </source>
</evidence>
<proteinExistence type="inferred from homology"/>
<evidence type="ECO:0000256" key="7">
    <source>
        <dbReference type="SAM" id="Phobius"/>
    </source>
</evidence>
<dbReference type="RefSeq" id="WP_090217529.1">
    <property type="nucleotide sequence ID" value="NZ_FMWG01000003.1"/>
</dbReference>
<dbReference type="InterPro" id="IPR050539">
    <property type="entry name" value="ThrE_Dicarb/AminoAcid_Exp"/>
</dbReference>
<sequence>MAPAALIRDIVHIGETLHQSGCAPYKIEKYVQHYAITQGINAVVQATPTSLTYHFPDEDNQMVIQRLSPASIDLSLLADTITRISHPTLPPVDRASAYPLWLILVANIILPPAFLSLIGVSAQTVFLSPLLGLLVWLCQQMCQGDRAKLVEFLSAVVAGLTVSFFSSQGYEVPLWGLAIAAVILFVPGLSIANALECLAFNDLISGVSLLAHSLFVLMKLFIGIYIGLSLGGIFWDSPPSAPNVNEVPGWLAYVALPALSFSIGLIFNARLRDIILAVPVTIIGMWGPLYLGFGAGWIVGTWVSATLITVYGTWLAKVLKLTGAIYIVQGIIILVPGSRVLMGATQSLFSESLMAMPGVGLSAFLMFAAIAAGQMTALSFYSQKNRNLIS</sequence>
<organism evidence="10 11">
    <name type="scientific">Epibacterium ulvae</name>
    <dbReference type="NCBI Taxonomy" id="1156985"/>
    <lineage>
        <taxon>Bacteria</taxon>
        <taxon>Pseudomonadati</taxon>
        <taxon>Pseudomonadota</taxon>
        <taxon>Alphaproteobacteria</taxon>
        <taxon>Rhodobacterales</taxon>
        <taxon>Roseobacteraceae</taxon>
        <taxon>Epibacterium</taxon>
    </lineage>
</organism>
<evidence type="ECO:0000256" key="2">
    <source>
        <dbReference type="ARBA" id="ARBA00022475"/>
    </source>
</evidence>
<dbReference type="InterPro" id="IPR024528">
    <property type="entry name" value="ThrE_2"/>
</dbReference>
<evidence type="ECO:0000256" key="1">
    <source>
        <dbReference type="ARBA" id="ARBA00004651"/>
    </source>
</evidence>
<feature type="transmembrane region" description="Helical" evidence="7">
    <location>
        <begin position="247"/>
        <end position="267"/>
    </location>
</feature>
<feature type="transmembrane region" description="Helical" evidence="7">
    <location>
        <begin position="361"/>
        <end position="381"/>
    </location>
</feature>
<evidence type="ECO:0000259" key="8">
    <source>
        <dbReference type="Pfam" id="PF06738"/>
    </source>
</evidence>
<accession>A0A1G5QAP1</accession>
<dbReference type="EMBL" id="FMWG01000003">
    <property type="protein sequence ID" value="SCZ58688.1"/>
    <property type="molecule type" value="Genomic_DNA"/>
</dbReference>
<dbReference type="AlphaFoldDB" id="A0A1G5QAP1"/>
<evidence type="ECO:0000256" key="5">
    <source>
        <dbReference type="ARBA" id="ARBA00023136"/>
    </source>
</evidence>
<comment type="similarity">
    <text evidence="6">Belongs to the ThrE exporter (TC 2.A.79) family.</text>
</comment>
<feature type="transmembrane region" description="Helical" evidence="7">
    <location>
        <begin position="120"/>
        <end position="137"/>
    </location>
</feature>
<evidence type="ECO:0000259" key="9">
    <source>
        <dbReference type="Pfam" id="PF12821"/>
    </source>
</evidence>
<keyword evidence="2" id="KW-1003">Cell membrane</keyword>
<reference evidence="10 11" key="1">
    <citation type="submission" date="2016-10" db="EMBL/GenBank/DDBJ databases">
        <authorList>
            <person name="de Groot N.N."/>
        </authorList>
    </citation>
    <scope>NUCLEOTIDE SEQUENCE [LARGE SCALE GENOMIC DNA]</scope>
    <source>
        <strain evidence="10 11">U95</strain>
    </source>
</reference>
<dbReference type="Pfam" id="PF12821">
    <property type="entry name" value="ThrE_2"/>
    <property type="match status" value="1"/>
</dbReference>
<feature type="transmembrane region" description="Helical" evidence="7">
    <location>
        <begin position="323"/>
        <end position="341"/>
    </location>
</feature>
<feature type="transmembrane region" description="Helical" evidence="7">
    <location>
        <begin position="297"/>
        <end position="316"/>
    </location>
</feature>
<gene>
    <name evidence="10" type="ORF">SAMN04488118_103379</name>
</gene>
<feature type="transmembrane region" description="Helical" evidence="7">
    <location>
        <begin position="207"/>
        <end position="235"/>
    </location>
</feature>
<evidence type="ECO:0000256" key="4">
    <source>
        <dbReference type="ARBA" id="ARBA00022989"/>
    </source>
</evidence>
<feature type="domain" description="Threonine/serine exporter-like N-terminal" evidence="8">
    <location>
        <begin position="10"/>
        <end position="230"/>
    </location>
</feature>
<dbReference type="GO" id="GO:0015744">
    <property type="term" value="P:succinate transport"/>
    <property type="evidence" value="ECO:0007669"/>
    <property type="project" value="TreeGrafter"/>
</dbReference>
<feature type="transmembrane region" description="Helical" evidence="7">
    <location>
        <begin position="149"/>
        <end position="166"/>
    </location>
</feature>
<keyword evidence="4 7" id="KW-1133">Transmembrane helix</keyword>
<dbReference type="PANTHER" id="PTHR34390:SF2">
    <property type="entry name" value="SUCCINATE TRANSPORTER SUBUNIT YJJP-RELATED"/>
    <property type="match status" value="1"/>
</dbReference>
<dbReference type="PANTHER" id="PTHR34390">
    <property type="entry name" value="UPF0442 PROTEIN YJJB-RELATED"/>
    <property type="match status" value="1"/>
</dbReference>
<feature type="domain" description="Threonine/Serine exporter ThrE" evidence="9">
    <location>
        <begin position="256"/>
        <end position="376"/>
    </location>
</feature>
<dbReference type="OrthoDB" id="1490274at2"/>
<evidence type="ECO:0000256" key="3">
    <source>
        <dbReference type="ARBA" id="ARBA00022692"/>
    </source>
</evidence>
<feature type="transmembrane region" description="Helical" evidence="7">
    <location>
        <begin position="274"/>
        <end position="291"/>
    </location>
</feature>
<dbReference type="STRING" id="1156985.SAMN04488118_103379"/>
<dbReference type="GO" id="GO:0005886">
    <property type="term" value="C:plasma membrane"/>
    <property type="evidence" value="ECO:0007669"/>
    <property type="project" value="UniProtKB-SubCell"/>
</dbReference>
<keyword evidence="5 7" id="KW-0472">Membrane</keyword>
<evidence type="ECO:0000256" key="6">
    <source>
        <dbReference type="ARBA" id="ARBA00034125"/>
    </source>
</evidence>
<dbReference type="Proteomes" id="UP000198767">
    <property type="component" value="Unassembled WGS sequence"/>
</dbReference>
<evidence type="ECO:0000313" key="10">
    <source>
        <dbReference type="EMBL" id="SCZ58688.1"/>
    </source>
</evidence>
<protein>
    <submittedName>
        <fullName evidence="10">Uncharacterized membrane protein YjjP, DUF1212 family</fullName>
    </submittedName>
</protein>
<name>A0A1G5QAP1_9RHOB</name>
<dbReference type="GO" id="GO:0022857">
    <property type="term" value="F:transmembrane transporter activity"/>
    <property type="evidence" value="ECO:0007669"/>
    <property type="project" value="InterPro"/>
</dbReference>
<dbReference type="InterPro" id="IPR010619">
    <property type="entry name" value="ThrE-like_N"/>
</dbReference>
<comment type="subcellular location">
    <subcellularLocation>
        <location evidence="1">Cell membrane</location>
        <topology evidence="1">Multi-pass membrane protein</topology>
    </subcellularLocation>
</comment>
<dbReference type="Pfam" id="PF06738">
    <property type="entry name" value="ThrE"/>
    <property type="match status" value="1"/>
</dbReference>
<keyword evidence="3 7" id="KW-0812">Transmembrane</keyword>
<keyword evidence="11" id="KW-1185">Reference proteome</keyword>
<feature type="transmembrane region" description="Helical" evidence="7">
    <location>
        <begin position="172"/>
        <end position="195"/>
    </location>
</feature>